<feature type="domain" description="Integrase zinc-binding" evidence="2">
    <location>
        <begin position="475"/>
        <end position="529"/>
    </location>
</feature>
<dbReference type="InterPro" id="IPR005162">
    <property type="entry name" value="Retrotrans_gag_dom"/>
</dbReference>
<feature type="domain" description="Retrotransposon gag" evidence="1">
    <location>
        <begin position="222"/>
        <end position="301"/>
    </location>
</feature>
<evidence type="ECO:0008006" key="5">
    <source>
        <dbReference type="Google" id="ProtNLM"/>
    </source>
</evidence>
<evidence type="ECO:0000259" key="2">
    <source>
        <dbReference type="Pfam" id="PF17921"/>
    </source>
</evidence>
<comment type="caution">
    <text evidence="3">The sequence shown here is derived from an EMBL/GenBank/DDBJ whole genome shotgun (WGS) entry which is preliminary data.</text>
</comment>
<dbReference type="PANTHER" id="PTHR47266">
    <property type="entry name" value="ENDONUCLEASE-RELATED"/>
    <property type="match status" value="1"/>
</dbReference>
<accession>A0A5D3BIQ4</accession>
<proteinExistence type="predicted"/>
<dbReference type="Pfam" id="PF17921">
    <property type="entry name" value="Integrase_H2C2"/>
    <property type="match status" value="1"/>
</dbReference>
<sequence length="548" mass="62324">MAWVHRKRDTGRCVRHSRVSMGDRQTRVALAPAIWHTLGKPETPLEISRSYDDGRLARQRARRDLTRAIECAPSSFRYAQMSLEASMSVRNHTMSVRMLAEEGHTSLVEQVIEGPDAQNQCKRMPKSPRLSRNSFEDMGQTFQKGVEGACIHGNHPKGICESYSPSTSSHPTMLGTPNIKVPKLNVYSGLRNATTVENILFGLERYFVVLGVCDDEARINNAPIFLRDAEQLWWHRKYINQSQNAIHSWKQFKTELQRNFVPQNAEMDTRAKLRRLRHIGSILNYTLDDAIAKTETLVDYSTQSKGKKPGPNKHEDKYDKAKSFGHKYEGKAKTFQWRHGKMMVYTKTDDNNSPKEREASKDVVTIARSTKNEGYAATDTMPTELPKKLSPRMEVDTSKANVVADDLSCKVELSTITASMPTSNFLKKFEEGVKHDALAKNLLKLAKEGKTRCFCENNGTLLTVDNRLFVSRWGSLWKDILKECHNSLWAGHPSMNSTLALIHDKYCWPRMQDDIEAYVKTCLICQQDKGEQPLPTRLLEPLPVAEKP</sequence>
<organism evidence="3 4">
    <name type="scientific">Cucumis melo var. makuwa</name>
    <name type="common">Oriental melon</name>
    <dbReference type="NCBI Taxonomy" id="1194695"/>
    <lineage>
        <taxon>Eukaryota</taxon>
        <taxon>Viridiplantae</taxon>
        <taxon>Streptophyta</taxon>
        <taxon>Embryophyta</taxon>
        <taxon>Tracheophyta</taxon>
        <taxon>Spermatophyta</taxon>
        <taxon>Magnoliopsida</taxon>
        <taxon>eudicotyledons</taxon>
        <taxon>Gunneridae</taxon>
        <taxon>Pentapetalae</taxon>
        <taxon>rosids</taxon>
        <taxon>fabids</taxon>
        <taxon>Cucurbitales</taxon>
        <taxon>Cucurbitaceae</taxon>
        <taxon>Benincaseae</taxon>
        <taxon>Cucumis</taxon>
    </lineage>
</organism>
<name>A0A5D3BIQ4_CUCMM</name>
<dbReference type="EMBL" id="SSTD01018348">
    <property type="protein sequence ID" value="TYJ98068.1"/>
    <property type="molecule type" value="Genomic_DNA"/>
</dbReference>
<protein>
    <recommendedName>
        <fullName evidence="5">Integrase zinc-binding domain-containing protein</fullName>
    </recommendedName>
</protein>
<evidence type="ECO:0000259" key="1">
    <source>
        <dbReference type="Pfam" id="PF03732"/>
    </source>
</evidence>
<dbReference type="InterPro" id="IPR041588">
    <property type="entry name" value="Integrase_H2C2"/>
</dbReference>
<dbReference type="Pfam" id="PF03732">
    <property type="entry name" value="Retrotrans_gag"/>
    <property type="match status" value="1"/>
</dbReference>
<dbReference type="InterPro" id="IPR052160">
    <property type="entry name" value="Gypsy_RT_Integrase-like"/>
</dbReference>
<reference evidence="3 4" key="1">
    <citation type="submission" date="2019-08" db="EMBL/GenBank/DDBJ databases">
        <title>Draft genome sequences of two oriental melons (Cucumis melo L. var makuwa).</title>
        <authorList>
            <person name="Kwon S.-Y."/>
        </authorList>
    </citation>
    <scope>NUCLEOTIDE SEQUENCE [LARGE SCALE GENOMIC DNA]</scope>
    <source>
        <strain evidence="4">cv. Chang Bougi</strain>
        <tissue evidence="3">Leaf</tissue>
    </source>
</reference>
<dbReference type="Proteomes" id="UP000321947">
    <property type="component" value="Unassembled WGS sequence"/>
</dbReference>
<evidence type="ECO:0000313" key="4">
    <source>
        <dbReference type="Proteomes" id="UP000321947"/>
    </source>
</evidence>
<evidence type="ECO:0000313" key="3">
    <source>
        <dbReference type="EMBL" id="TYJ98068.1"/>
    </source>
</evidence>
<dbReference type="Gene3D" id="1.10.340.70">
    <property type="match status" value="1"/>
</dbReference>
<dbReference type="AlphaFoldDB" id="A0A5D3BIQ4"/>
<gene>
    <name evidence="3" type="ORF">E5676_scaffold369G00220</name>
</gene>